<dbReference type="InterPro" id="IPR011856">
    <property type="entry name" value="tRNA_endonuc-like_dom_sf"/>
</dbReference>
<dbReference type="GO" id="GO:0003676">
    <property type="term" value="F:nucleic acid binding"/>
    <property type="evidence" value="ECO:0007669"/>
    <property type="project" value="InterPro"/>
</dbReference>
<reference evidence="4" key="1">
    <citation type="journal article" date="2020" name="Stud. Mycol.">
        <title>101 Dothideomycetes genomes: a test case for predicting lifestyles and emergence of pathogens.</title>
        <authorList>
            <person name="Haridas S."/>
            <person name="Albert R."/>
            <person name="Binder M."/>
            <person name="Bloem J."/>
            <person name="Labutti K."/>
            <person name="Salamov A."/>
            <person name="Andreopoulos B."/>
            <person name="Baker S."/>
            <person name="Barry K."/>
            <person name="Bills G."/>
            <person name="Bluhm B."/>
            <person name="Cannon C."/>
            <person name="Castanera R."/>
            <person name="Culley D."/>
            <person name="Daum C."/>
            <person name="Ezra D."/>
            <person name="Gonzalez J."/>
            <person name="Henrissat B."/>
            <person name="Kuo A."/>
            <person name="Liang C."/>
            <person name="Lipzen A."/>
            <person name="Lutzoni F."/>
            <person name="Magnuson J."/>
            <person name="Mondo S."/>
            <person name="Nolan M."/>
            <person name="Ohm R."/>
            <person name="Pangilinan J."/>
            <person name="Park H.-J."/>
            <person name="Ramirez L."/>
            <person name="Alfaro M."/>
            <person name="Sun H."/>
            <person name="Tritt A."/>
            <person name="Yoshinaga Y."/>
            <person name="Zwiers L.-H."/>
            <person name="Turgeon B."/>
            <person name="Goodwin S."/>
            <person name="Spatafora J."/>
            <person name="Crous P."/>
            <person name="Grigoriev I."/>
        </authorList>
    </citation>
    <scope>NUCLEOTIDE SEQUENCE</scope>
    <source>
        <strain evidence="4">CBS 122681</strain>
    </source>
</reference>
<proteinExistence type="predicted"/>
<dbReference type="EMBL" id="MU004648">
    <property type="protein sequence ID" value="KAF2647260.1"/>
    <property type="molecule type" value="Genomic_DNA"/>
</dbReference>
<name>A0A6A6SI58_9PLEO</name>
<dbReference type="AlphaFoldDB" id="A0A6A6SI58"/>
<dbReference type="InterPro" id="IPR018828">
    <property type="entry name" value="RRG7"/>
</dbReference>
<feature type="compositionally biased region" description="Basic residues" evidence="3">
    <location>
        <begin position="368"/>
        <end position="377"/>
    </location>
</feature>
<dbReference type="Pfam" id="PF10356">
    <property type="entry name" value="RRG7"/>
    <property type="match status" value="2"/>
</dbReference>
<evidence type="ECO:0008006" key="6">
    <source>
        <dbReference type="Google" id="ProtNLM"/>
    </source>
</evidence>
<evidence type="ECO:0000313" key="5">
    <source>
        <dbReference type="Proteomes" id="UP000799324"/>
    </source>
</evidence>
<dbReference type="PANTHER" id="PTHR28133">
    <property type="entry name" value="REQUIRED FOR RESPIRATORY GROWTH PROTEIN 7, MITOCHONDRIAL"/>
    <property type="match status" value="1"/>
</dbReference>
<dbReference type="OrthoDB" id="20734at2759"/>
<keyword evidence="2" id="KW-0496">Mitochondrion</keyword>
<organism evidence="4 5">
    <name type="scientific">Lophiostoma macrostomum CBS 122681</name>
    <dbReference type="NCBI Taxonomy" id="1314788"/>
    <lineage>
        <taxon>Eukaryota</taxon>
        <taxon>Fungi</taxon>
        <taxon>Dikarya</taxon>
        <taxon>Ascomycota</taxon>
        <taxon>Pezizomycotina</taxon>
        <taxon>Dothideomycetes</taxon>
        <taxon>Pleosporomycetidae</taxon>
        <taxon>Pleosporales</taxon>
        <taxon>Lophiostomataceae</taxon>
        <taxon>Lophiostoma</taxon>
    </lineage>
</organism>
<dbReference type="SUPFAM" id="SSF52980">
    <property type="entry name" value="Restriction endonuclease-like"/>
    <property type="match status" value="1"/>
</dbReference>
<comment type="subcellular location">
    <subcellularLocation>
        <location evidence="1">Mitochondrion</location>
    </subcellularLocation>
</comment>
<gene>
    <name evidence="4" type="ORF">K491DRAFT_614877</name>
</gene>
<dbReference type="GO" id="GO:0005739">
    <property type="term" value="C:mitochondrion"/>
    <property type="evidence" value="ECO:0007669"/>
    <property type="project" value="UniProtKB-SubCell"/>
</dbReference>
<dbReference type="Gene3D" id="3.40.1350.10">
    <property type="match status" value="1"/>
</dbReference>
<accession>A0A6A6SI58</accession>
<feature type="region of interest" description="Disordered" evidence="3">
    <location>
        <begin position="315"/>
        <end position="377"/>
    </location>
</feature>
<evidence type="ECO:0000256" key="2">
    <source>
        <dbReference type="ARBA" id="ARBA00023128"/>
    </source>
</evidence>
<sequence>MRSILRRVNVKHAHRLHVAPPFCSFSRVRTIRTSARSSAEVQLPKLIVSPGSIHHNSLATFLEYANRVGLTPSKTVYKGTHYEYTAALSLLRLGFSLTRTGRRSDGGIDLIGHWMLPQLDAPLPVILQCKARQASCGPRHIRELEGAFQGIPPDWRKKDVLGLLVTTQKHTKGLLAQLQGSRWPMGFVKITEEGVIEQFLWNQAATTRGLEGIGVTLRHTPRIFLPESAIKEQGEEGLGWNVKRRKKKVDVSGTDTDIQLTWMGRPIFPERHGLGEDTMRLMGQLGVEEDGEDERTVAIRAPRRKKTSIVETAVGSTTTRRTAAVKKSARERTASRTVSETPVKRKRGRPTGSKNKIVLAVKSATKPGRPKGSKKEL</sequence>
<dbReference type="GO" id="GO:0006302">
    <property type="term" value="P:double-strand break repair"/>
    <property type="evidence" value="ECO:0007669"/>
    <property type="project" value="UniProtKB-ARBA"/>
</dbReference>
<evidence type="ECO:0000313" key="4">
    <source>
        <dbReference type="EMBL" id="KAF2647260.1"/>
    </source>
</evidence>
<dbReference type="PANTHER" id="PTHR28133:SF1">
    <property type="entry name" value="REQUIRED FOR RESPIRATORY GROWTH PROTEIN 7, MITOCHONDRIAL"/>
    <property type="match status" value="1"/>
</dbReference>
<dbReference type="InterPro" id="IPR011335">
    <property type="entry name" value="Restrct_endonuc-II-like"/>
</dbReference>
<evidence type="ECO:0000256" key="1">
    <source>
        <dbReference type="ARBA" id="ARBA00004173"/>
    </source>
</evidence>
<dbReference type="Proteomes" id="UP000799324">
    <property type="component" value="Unassembled WGS sequence"/>
</dbReference>
<evidence type="ECO:0000256" key="3">
    <source>
        <dbReference type="SAM" id="MobiDB-lite"/>
    </source>
</evidence>
<protein>
    <recommendedName>
        <fullName evidence="6">Restriction endonuclease type IV Mrr domain-containing protein</fullName>
    </recommendedName>
</protein>
<keyword evidence="5" id="KW-1185">Reference proteome</keyword>